<gene>
    <name evidence="4" type="primary">yiaD</name>
    <name evidence="4" type="ORF">Pla144_33720</name>
</gene>
<dbReference type="InterPro" id="IPR050330">
    <property type="entry name" value="Bact_OuterMem_StrucFunc"/>
</dbReference>
<reference evidence="4 5" key="1">
    <citation type="submission" date="2019-02" db="EMBL/GenBank/DDBJ databases">
        <title>Deep-cultivation of Planctomycetes and their phenomic and genomic characterization uncovers novel biology.</title>
        <authorList>
            <person name="Wiegand S."/>
            <person name="Jogler M."/>
            <person name="Boedeker C."/>
            <person name="Pinto D."/>
            <person name="Vollmers J."/>
            <person name="Rivas-Marin E."/>
            <person name="Kohn T."/>
            <person name="Peeters S.H."/>
            <person name="Heuer A."/>
            <person name="Rast P."/>
            <person name="Oberbeckmann S."/>
            <person name="Bunk B."/>
            <person name="Jeske O."/>
            <person name="Meyerdierks A."/>
            <person name="Storesund J.E."/>
            <person name="Kallscheuer N."/>
            <person name="Luecker S."/>
            <person name="Lage O.M."/>
            <person name="Pohl T."/>
            <person name="Merkel B.J."/>
            <person name="Hornburger P."/>
            <person name="Mueller R.-W."/>
            <person name="Bruemmer F."/>
            <person name="Labrenz M."/>
            <person name="Spormann A.M."/>
            <person name="Op Den Camp H."/>
            <person name="Overmann J."/>
            <person name="Amann R."/>
            <person name="Jetten M.S.M."/>
            <person name="Mascher T."/>
            <person name="Medema M.H."/>
            <person name="Devos D.P."/>
            <person name="Kaster A.-K."/>
            <person name="Ovreas L."/>
            <person name="Rohde M."/>
            <person name="Galperin M.Y."/>
            <person name="Jogler C."/>
        </authorList>
    </citation>
    <scope>NUCLEOTIDE SEQUENCE [LARGE SCALE GENOMIC DNA]</scope>
    <source>
        <strain evidence="4 5">Pla144</strain>
    </source>
</reference>
<dbReference type="CDD" id="cd07185">
    <property type="entry name" value="OmpA_C-like"/>
    <property type="match status" value="1"/>
</dbReference>
<sequence length="269" mass="29675">MSLCCTVLLLATGCGRLAYKPNQQAAAAAEQQMQLVAQQSQEYQSRAQSLDRDNQELETILAQSRQKVQLLTDEINTTRDQLRTTTDQLLAMREDNSQLRTKTSALMASVNQREQGEIRANNSMMKNLASGDLPGVQVRQDGDLLRVEIPADQLFMPGSPYLKEGAQQLLTSVANDLRQNFPEHIIGIEGHTDDTATHSQQYPSNHHLSAAQALSVYNALIERGSLPAVQLFVIGHGGNHAVVSNATDAGKARNRRIEFVVYPERIASR</sequence>
<dbReference type="PANTHER" id="PTHR30329">
    <property type="entry name" value="STATOR ELEMENT OF FLAGELLAR MOTOR COMPLEX"/>
    <property type="match status" value="1"/>
</dbReference>
<dbReference type="EMBL" id="SJPS01000005">
    <property type="protein sequence ID" value="TWU24488.1"/>
    <property type="molecule type" value="Genomic_DNA"/>
</dbReference>
<dbReference type="AlphaFoldDB" id="A0A5C6CJ75"/>
<dbReference type="SUPFAM" id="SSF103088">
    <property type="entry name" value="OmpA-like"/>
    <property type="match status" value="1"/>
</dbReference>
<keyword evidence="5" id="KW-1185">Reference proteome</keyword>
<feature type="coiled-coil region" evidence="2">
    <location>
        <begin position="26"/>
        <end position="81"/>
    </location>
</feature>
<keyword evidence="1" id="KW-0472">Membrane</keyword>
<dbReference type="GO" id="GO:0016020">
    <property type="term" value="C:membrane"/>
    <property type="evidence" value="ECO:0007669"/>
    <property type="project" value="UniProtKB-UniRule"/>
</dbReference>
<proteinExistence type="predicted"/>
<evidence type="ECO:0000313" key="4">
    <source>
        <dbReference type="EMBL" id="TWU24488.1"/>
    </source>
</evidence>
<evidence type="ECO:0000256" key="1">
    <source>
        <dbReference type="PROSITE-ProRule" id="PRU00473"/>
    </source>
</evidence>
<evidence type="ECO:0000313" key="5">
    <source>
        <dbReference type="Proteomes" id="UP000318437"/>
    </source>
</evidence>
<keyword evidence="4" id="KW-0449">Lipoprotein</keyword>
<dbReference type="Pfam" id="PF00691">
    <property type="entry name" value="OmpA"/>
    <property type="match status" value="1"/>
</dbReference>
<dbReference type="InterPro" id="IPR036737">
    <property type="entry name" value="OmpA-like_sf"/>
</dbReference>
<keyword evidence="2" id="KW-0175">Coiled coil</keyword>
<comment type="caution">
    <text evidence="4">The sequence shown here is derived from an EMBL/GenBank/DDBJ whole genome shotgun (WGS) entry which is preliminary data.</text>
</comment>
<dbReference type="InterPro" id="IPR006665">
    <property type="entry name" value="OmpA-like"/>
</dbReference>
<dbReference type="PROSITE" id="PS51123">
    <property type="entry name" value="OMPA_2"/>
    <property type="match status" value="1"/>
</dbReference>
<protein>
    <submittedName>
        <fullName evidence="4">Putative lipoprotein YiaD</fullName>
    </submittedName>
</protein>
<dbReference type="Gene3D" id="3.30.1330.60">
    <property type="entry name" value="OmpA-like domain"/>
    <property type="match status" value="1"/>
</dbReference>
<feature type="domain" description="OmpA-like" evidence="3">
    <location>
        <begin position="142"/>
        <end position="265"/>
    </location>
</feature>
<accession>A0A5C6CJ75</accession>
<organism evidence="4 5">
    <name type="scientific">Bythopirellula polymerisocia</name>
    <dbReference type="NCBI Taxonomy" id="2528003"/>
    <lineage>
        <taxon>Bacteria</taxon>
        <taxon>Pseudomonadati</taxon>
        <taxon>Planctomycetota</taxon>
        <taxon>Planctomycetia</taxon>
        <taxon>Pirellulales</taxon>
        <taxon>Lacipirellulaceae</taxon>
        <taxon>Bythopirellula</taxon>
    </lineage>
</organism>
<name>A0A5C6CJ75_9BACT</name>
<dbReference type="Proteomes" id="UP000318437">
    <property type="component" value="Unassembled WGS sequence"/>
</dbReference>
<evidence type="ECO:0000256" key="2">
    <source>
        <dbReference type="SAM" id="Coils"/>
    </source>
</evidence>
<dbReference type="PANTHER" id="PTHR30329:SF21">
    <property type="entry name" value="LIPOPROTEIN YIAD-RELATED"/>
    <property type="match status" value="1"/>
</dbReference>
<evidence type="ECO:0000259" key="3">
    <source>
        <dbReference type="PROSITE" id="PS51123"/>
    </source>
</evidence>